<reference evidence="1" key="1">
    <citation type="journal article" date="2019" name="MBio">
        <title>Virus Genomes from Deep Sea Sediments Expand the Ocean Megavirome and Support Independent Origins of Viral Gigantism.</title>
        <authorList>
            <person name="Backstrom D."/>
            <person name="Yutin N."/>
            <person name="Jorgensen S.L."/>
            <person name="Dharamshi J."/>
            <person name="Homa F."/>
            <person name="Zaremba-Niedwiedzka K."/>
            <person name="Spang A."/>
            <person name="Wolf Y.I."/>
            <person name="Koonin E.V."/>
            <person name="Ettema T.J."/>
        </authorList>
    </citation>
    <scope>NUCLEOTIDE SEQUENCE</scope>
</reference>
<sequence>MADNKNIVPYKVITEFHTVEPKWTGRYYYYPTKDWIGMEGTVCTIADSDEWLQKFKFGIPIRLMTQEEYKTWTINYVPHKWRGLFTAMKQGYVLLDFRTEKIFPIETHSLIKSYKRPKIHDGYIIYPIDANNRLDPPKIKLTVYKIETK</sequence>
<dbReference type="EMBL" id="MK500328">
    <property type="protein sequence ID" value="QBK86035.1"/>
    <property type="molecule type" value="Genomic_DNA"/>
</dbReference>
<gene>
    <name evidence="1" type="ORF">LCMAC101_06300</name>
</gene>
<protein>
    <submittedName>
        <fullName evidence="1">Uncharacterized protein</fullName>
    </submittedName>
</protein>
<evidence type="ECO:0000313" key="1">
    <source>
        <dbReference type="EMBL" id="QBK86035.1"/>
    </source>
</evidence>
<proteinExistence type="predicted"/>
<organism evidence="1">
    <name type="scientific">Marseillevirus LCMAC101</name>
    <dbReference type="NCBI Taxonomy" id="2506602"/>
    <lineage>
        <taxon>Viruses</taxon>
        <taxon>Varidnaviria</taxon>
        <taxon>Bamfordvirae</taxon>
        <taxon>Nucleocytoviricota</taxon>
        <taxon>Megaviricetes</taxon>
        <taxon>Pimascovirales</taxon>
        <taxon>Pimascovirales incertae sedis</taxon>
        <taxon>Marseilleviridae</taxon>
    </lineage>
</organism>
<name>A0A481YTD1_9VIRU</name>
<accession>A0A481YTD1</accession>